<proteinExistence type="predicted"/>
<dbReference type="InterPro" id="IPR007065">
    <property type="entry name" value="HPP"/>
</dbReference>
<dbReference type="PANTHER" id="PTHR33741:SF5">
    <property type="entry name" value="TRANSMEMBRANE PROTEIN DDB_G0269096-RELATED"/>
    <property type="match status" value="1"/>
</dbReference>
<keyword evidence="2" id="KW-0472">Membrane</keyword>
<dbReference type="Proteomes" id="UP000036947">
    <property type="component" value="Unassembled WGS sequence"/>
</dbReference>
<name>A0A0L0N7E4_TOLOC</name>
<evidence type="ECO:0000256" key="1">
    <source>
        <dbReference type="SAM" id="MobiDB-lite"/>
    </source>
</evidence>
<gene>
    <name evidence="4" type="ORF">TOPH_05357</name>
</gene>
<evidence type="ECO:0000256" key="2">
    <source>
        <dbReference type="SAM" id="Phobius"/>
    </source>
</evidence>
<feature type="transmembrane region" description="Helical" evidence="2">
    <location>
        <begin position="176"/>
        <end position="198"/>
    </location>
</feature>
<feature type="transmembrane region" description="Helical" evidence="2">
    <location>
        <begin position="47"/>
        <end position="67"/>
    </location>
</feature>
<keyword evidence="5" id="KW-1185">Reference proteome</keyword>
<feature type="compositionally biased region" description="Polar residues" evidence="1">
    <location>
        <begin position="257"/>
        <end position="272"/>
    </location>
</feature>
<sequence>MRHRAWNFNIDRFLNPFVPPPPWRYLPYPVARFFGYRKTKPQETGNLMPVFWAFIGIFCAILLIEAVSKRVPSFESHGAPIIVGSFGAAAVLEFYSIEAPLAQPRNAIFGQLISSLVGVGVAKLFQLSDHFDDIQWVGGALACASATALMALTKTVHPPAGATALLAVVDTDLVRMGWFLIPVVMLGCALMLGVALLVNNIERQFPVYWWTPEDLRQLRPVFLRRKSDEEMGGGGGSNNNAAEEEEEKEKAEGIASHESQGSDGNETRQQGQEAEANGVIKRVARTHSHAGEVVIKPGQVIVPEHMFLTQEEQQLLETMSYRL</sequence>
<comment type="caution">
    <text evidence="4">The sequence shown here is derived from an EMBL/GenBank/DDBJ whole genome shotgun (WGS) entry which is preliminary data.</text>
</comment>
<protein>
    <submittedName>
        <fullName evidence="4">Transmembrane protein</fullName>
    </submittedName>
</protein>
<dbReference type="OrthoDB" id="2016548at2759"/>
<feature type="transmembrane region" description="Helical" evidence="2">
    <location>
        <begin position="79"/>
        <end position="96"/>
    </location>
</feature>
<dbReference type="STRING" id="1163406.A0A0L0N7E4"/>
<dbReference type="InterPro" id="IPR058581">
    <property type="entry name" value="TM_HPP"/>
</dbReference>
<dbReference type="AlphaFoldDB" id="A0A0L0N7E4"/>
<feature type="region of interest" description="Disordered" evidence="1">
    <location>
        <begin position="227"/>
        <end position="275"/>
    </location>
</feature>
<dbReference type="EMBL" id="LFRF01000015">
    <property type="protein sequence ID" value="KND90043.1"/>
    <property type="molecule type" value="Genomic_DNA"/>
</dbReference>
<reference evidence="4 5" key="1">
    <citation type="journal article" date="2015" name="BMC Genomics">
        <title>The genome of the truffle-parasite Tolypocladium ophioglossoides and the evolution of antifungal peptaibiotics.</title>
        <authorList>
            <person name="Quandt C.A."/>
            <person name="Bushley K.E."/>
            <person name="Spatafora J.W."/>
        </authorList>
    </citation>
    <scope>NUCLEOTIDE SEQUENCE [LARGE SCALE GENOMIC DNA]</scope>
    <source>
        <strain evidence="4 5">CBS 100239</strain>
    </source>
</reference>
<organism evidence="4 5">
    <name type="scientific">Tolypocladium ophioglossoides (strain CBS 100239)</name>
    <name type="common">Snaketongue truffleclub</name>
    <name type="synonym">Elaphocordyceps ophioglossoides</name>
    <dbReference type="NCBI Taxonomy" id="1163406"/>
    <lineage>
        <taxon>Eukaryota</taxon>
        <taxon>Fungi</taxon>
        <taxon>Dikarya</taxon>
        <taxon>Ascomycota</taxon>
        <taxon>Pezizomycotina</taxon>
        <taxon>Sordariomycetes</taxon>
        <taxon>Hypocreomycetidae</taxon>
        <taxon>Hypocreales</taxon>
        <taxon>Ophiocordycipitaceae</taxon>
        <taxon>Tolypocladium</taxon>
    </lineage>
</organism>
<feature type="domain" description="HPP transmembrane region" evidence="3">
    <location>
        <begin position="44"/>
        <end position="206"/>
    </location>
</feature>
<keyword evidence="2" id="KW-1133">Transmembrane helix</keyword>
<evidence type="ECO:0000259" key="3">
    <source>
        <dbReference type="Pfam" id="PF04982"/>
    </source>
</evidence>
<feature type="transmembrane region" description="Helical" evidence="2">
    <location>
        <begin position="108"/>
        <end position="125"/>
    </location>
</feature>
<dbReference type="PANTHER" id="PTHR33741">
    <property type="entry name" value="TRANSMEMBRANE PROTEIN DDB_G0269096-RELATED"/>
    <property type="match status" value="1"/>
</dbReference>
<accession>A0A0L0N7E4</accession>
<evidence type="ECO:0000313" key="4">
    <source>
        <dbReference type="EMBL" id="KND90043.1"/>
    </source>
</evidence>
<keyword evidence="2 4" id="KW-0812">Transmembrane</keyword>
<evidence type="ECO:0000313" key="5">
    <source>
        <dbReference type="Proteomes" id="UP000036947"/>
    </source>
</evidence>
<dbReference type="Pfam" id="PF04982">
    <property type="entry name" value="TM_HPP"/>
    <property type="match status" value="1"/>
</dbReference>